<dbReference type="InterPro" id="IPR009057">
    <property type="entry name" value="Homeodomain-like_sf"/>
</dbReference>
<gene>
    <name evidence="4" type="ORF">FOZ76_13225</name>
</gene>
<proteinExistence type="predicted"/>
<dbReference type="Pfam" id="PF12833">
    <property type="entry name" value="HTH_18"/>
    <property type="match status" value="1"/>
</dbReference>
<sequence>MVRVKPTAPLGWHEAGLCGLLTLSGGEIRAPMPSRAHEDNDAGLKVVYVLGGRLSYALPGGSPREVRGPAWHCSYSREPFGLAHEFAVGGAIRYVAVRVAGRRLHELAPVSAERLCRRAPAAPLLVDSRAGALAITLARQVLACPQEGPLRTLYLAGKAIELVTLALDALGTAADGADHLSPAEQRRLCEAREILDQQLDDPPTLHELAGALGMNATRLSQGFQRLFGRSVYAHVREARLQLAYEMLREGRMRVGDAAHRCGYTDSYFTKVFKQRFGVLPSDLR</sequence>
<evidence type="ECO:0000256" key="1">
    <source>
        <dbReference type="ARBA" id="ARBA00023015"/>
    </source>
</evidence>
<accession>A0A556ALT6</accession>
<keyword evidence="1" id="KW-0805">Transcription regulation</keyword>
<dbReference type="PANTHER" id="PTHR47893">
    <property type="entry name" value="REGULATORY PROTEIN PCHR"/>
    <property type="match status" value="1"/>
</dbReference>
<keyword evidence="5" id="KW-1185">Reference proteome</keyword>
<dbReference type="InterPro" id="IPR053142">
    <property type="entry name" value="PchR_regulatory_protein"/>
</dbReference>
<dbReference type="SUPFAM" id="SSF46689">
    <property type="entry name" value="Homeodomain-like"/>
    <property type="match status" value="2"/>
</dbReference>
<protein>
    <submittedName>
        <fullName evidence="4">Helix-turn-helix transcriptional regulator</fullName>
    </submittedName>
</protein>
<organism evidence="4 5">
    <name type="scientific">Verticiella sediminum</name>
    <dbReference type="NCBI Taxonomy" id="1247510"/>
    <lineage>
        <taxon>Bacteria</taxon>
        <taxon>Pseudomonadati</taxon>
        <taxon>Pseudomonadota</taxon>
        <taxon>Betaproteobacteria</taxon>
        <taxon>Burkholderiales</taxon>
        <taxon>Alcaligenaceae</taxon>
        <taxon>Verticiella</taxon>
    </lineage>
</organism>
<reference evidence="4 5" key="1">
    <citation type="submission" date="2019-07" db="EMBL/GenBank/DDBJ databases">
        <title>Qingshengfaniella alkalisoli gen. nov., sp. nov., isolated from saline soil.</title>
        <authorList>
            <person name="Xu L."/>
            <person name="Huang X.-X."/>
            <person name="Sun J.-Q."/>
        </authorList>
    </citation>
    <scope>NUCLEOTIDE SEQUENCE [LARGE SCALE GENOMIC DNA]</scope>
    <source>
        <strain evidence="4 5">DSM 27279</strain>
    </source>
</reference>
<evidence type="ECO:0000256" key="2">
    <source>
        <dbReference type="ARBA" id="ARBA00023163"/>
    </source>
</evidence>
<comment type="caution">
    <text evidence="4">The sequence shown here is derived from an EMBL/GenBank/DDBJ whole genome shotgun (WGS) entry which is preliminary data.</text>
</comment>
<dbReference type="Proteomes" id="UP000318405">
    <property type="component" value="Unassembled WGS sequence"/>
</dbReference>
<dbReference type="PANTHER" id="PTHR47893:SF1">
    <property type="entry name" value="REGULATORY PROTEIN PCHR"/>
    <property type="match status" value="1"/>
</dbReference>
<dbReference type="Gene3D" id="1.10.10.60">
    <property type="entry name" value="Homeodomain-like"/>
    <property type="match status" value="1"/>
</dbReference>
<dbReference type="OrthoDB" id="8766450at2"/>
<evidence type="ECO:0000259" key="3">
    <source>
        <dbReference type="PROSITE" id="PS01124"/>
    </source>
</evidence>
<keyword evidence="2" id="KW-0804">Transcription</keyword>
<dbReference type="SMART" id="SM00342">
    <property type="entry name" value="HTH_ARAC"/>
    <property type="match status" value="1"/>
</dbReference>
<dbReference type="InterPro" id="IPR018060">
    <property type="entry name" value="HTH_AraC"/>
</dbReference>
<dbReference type="GO" id="GO:0043565">
    <property type="term" value="F:sequence-specific DNA binding"/>
    <property type="evidence" value="ECO:0007669"/>
    <property type="project" value="InterPro"/>
</dbReference>
<evidence type="ECO:0000313" key="5">
    <source>
        <dbReference type="Proteomes" id="UP000318405"/>
    </source>
</evidence>
<feature type="domain" description="HTH araC/xylS-type" evidence="3">
    <location>
        <begin position="189"/>
        <end position="284"/>
    </location>
</feature>
<dbReference type="RefSeq" id="WP_143948747.1">
    <property type="nucleotide sequence ID" value="NZ_BAABMB010000006.1"/>
</dbReference>
<dbReference type="EMBL" id="VLTJ01000026">
    <property type="protein sequence ID" value="TSH93846.1"/>
    <property type="molecule type" value="Genomic_DNA"/>
</dbReference>
<evidence type="ECO:0000313" key="4">
    <source>
        <dbReference type="EMBL" id="TSH93846.1"/>
    </source>
</evidence>
<name>A0A556ALT6_9BURK</name>
<dbReference type="GO" id="GO:0003700">
    <property type="term" value="F:DNA-binding transcription factor activity"/>
    <property type="evidence" value="ECO:0007669"/>
    <property type="project" value="InterPro"/>
</dbReference>
<dbReference type="AlphaFoldDB" id="A0A556ALT6"/>
<dbReference type="PROSITE" id="PS01124">
    <property type="entry name" value="HTH_ARAC_FAMILY_2"/>
    <property type="match status" value="1"/>
</dbReference>